<dbReference type="InterPro" id="IPR009093">
    <property type="entry name" value="P22_tailspike_N"/>
</dbReference>
<dbReference type="SUPFAM" id="SSF51327">
    <property type="entry name" value="Head-binding domain of phage P22 tailspike protein"/>
    <property type="match status" value="1"/>
</dbReference>
<sequence length="670" mass="72763">MSDIIPNVVVSAHSQQFTLARKFQAASNGKIYIGQIDKDPTIPENQIQVYLENEDGSTIPVAQPLIINQAGFPVYNGQIAKYVTVQGHSMAVYDSYGAQQFYYPNVLKYDPDQLRSELTVISQGIQLSYKSVSSMKENIPTQGIKTARIGDLISCSTFHESYILPSPNIYVVTTETANEFDIIDIGNGLSAKLINATDGYLIERLGAKPDLHINGVINPKPTDNYNIFDYAIKKGVSFILSGSYFSSQTLDFTNENTNKKFSVKGVIDKNFDGWGSVIGFNHNGDGVKFFAGSDASDFMIYKFGENEKTGVGVVSENTHLGEISKITVRGFSQGFDSFSWMSLFKLCTAFKCKDGFRLRTDSTSSTHINCYARECDVSGFYFDKASYTPLIGCGVDNTPRPYVFNKADGVSLIGCGAEFNDGKTYPAFIWVTGKDYVNVSIVGGKWLANGGSSSAHFIYSTFEGNNVAEVSISGMGSKTVFGLTSAFLNALADVRISDDSFLLEVPVLNAATGGGSLTYRGFTVGVSRGVMGLPNSISGKMARVRRVIDFNSIGSNEVFIEVPAQNTGSVTHGMIRITPVSGLNTVGKINSYAELTFGTLGNYNKYYKNGVYTALNVKSANNTLGNNNQSFIIDKAQFEGNVIIDVEIEGVTDNPNGGMVSIQIAPKQWP</sequence>
<reference evidence="2" key="1">
    <citation type="submission" date="2019-02" db="EMBL/GenBank/DDBJ databases">
        <title>Genomic characterization of isolates from hospital effluents in KZN, South Africa.</title>
        <authorList>
            <person name="Ntshobeni N."/>
            <person name="Allam M."/>
            <person name="Ismail A."/>
            <person name="Amoako D."/>
            <person name="Essack S."/>
            <person name="Chenia H."/>
        </authorList>
    </citation>
    <scope>NUCLEOTIDE SEQUENCE</scope>
    <source>
        <strain evidence="2">AFE97_S1</strain>
    </source>
</reference>
<proteinExistence type="predicted"/>
<feature type="domain" description="Bacteriophage P22 tailspike N-terminal" evidence="1">
    <location>
        <begin position="1"/>
        <end position="113"/>
    </location>
</feature>
<comment type="caution">
    <text evidence="2">The sequence shown here is derived from an EMBL/GenBank/DDBJ whole genome shotgun (WGS) entry which is preliminary data.</text>
</comment>
<dbReference type="Gene3D" id="2.170.14.10">
    <property type="entry name" value="Phage P22 tailspike-like, N-terminal domain"/>
    <property type="match status" value="1"/>
</dbReference>
<evidence type="ECO:0000313" key="3">
    <source>
        <dbReference type="Proteomes" id="UP000824410"/>
    </source>
</evidence>
<evidence type="ECO:0000313" key="2">
    <source>
        <dbReference type="EMBL" id="MBX6982710.1"/>
    </source>
</evidence>
<dbReference type="Proteomes" id="UP000824410">
    <property type="component" value="Unassembled WGS sequence"/>
</dbReference>
<dbReference type="AlphaFoldDB" id="A0AAP2K1L6"/>
<gene>
    <name evidence="2" type="ORF">EX242_20935</name>
</gene>
<protein>
    <recommendedName>
        <fullName evidence="1">Bacteriophage P22 tailspike N-terminal domain-containing protein</fullName>
    </recommendedName>
</protein>
<dbReference type="RefSeq" id="WP_131680981.1">
    <property type="nucleotide sequence ID" value="NZ_SHCZ01000029.1"/>
</dbReference>
<dbReference type="InterPro" id="IPR036730">
    <property type="entry name" value="P22_tailspike_N_sf"/>
</dbReference>
<dbReference type="Pfam" id="PF09008">
    <property type="entry name" value="Head_binding"/>
    <property type="match status" value="1"/>
</dbReference>
<organism evidence="2 3">
    <name type="scientific">Providencia rettgeri</name>
    <dbReference type="NCBI Taxonomy" id="587"/>
    <lineage>
        <taxon>Bacteria</taxon>
        <taxon>Pseudomonadati</taxon>
        <taxon>Pseudomonadota</taxon>
        <taxon>Gammaproteobacteria</taxon>
        <taxon>Enterobacterales</taxon>
        <taxon>Morganellaceae</taxon>
        <taxon>Providencia</taxon>
    </lineage>
</organism>
<name>A0AAP2K1L6_PRORE</name>
<evidence type="ECO:0000259" key="1">
    <source>
        <dbReference type="Pfam" id="PF09008"/>
    </source>
</evidence>
<accession>A0AAP2K1L6</accession>
<dbReference type="EMBL" id="SHDO01000034">
    <property type="protein sequence ID" value="MBX6982710.1"/>
    <property type="molecule type" value="Genomic_DNA"/>
</dbReference>